<keyword evidence="21" id="KW-0413">Isomerase</keyword>
<comment type="subcellular location">
    <subcellularLocation>
        <location evidence="3">Secreted</location>
    </subcellularLocation>
</comment>
<evidence type="ECO:0000256" key="12">
    <source>
        <dbReference type="ARBA" id="ARBA00023004"/>
    </source>
</evidence>
<evidence type="ECO:0000256" key="22">
    <source>
        <dbReference type="SAM" id="MobiDB-lite"/>
    </source>
</evidence>
<dbReference type="Pfam" id="PF00254">
    <property type="entry name" value="FKBP_C"/>
    <property type="match status" value="1"/>
</dbReference>
<evidence type="ECO:0000259" key="23">
    <source>
        <dbReference type="PROSITE" id="PS50059"/>
    </source>
</evidence>
<feature type="active site" description="Proton acceptor" evidence="16">
    <location>
        <position position="401"/>
    </location>
</feature>
<feature type="binding site" evidence="18">
    <location>
        <position position="420"/>
    </location>
    <ligand>
        <name>Ca(2+)</name>
        <dbReference type="ChEBI" id="CHEBI:29108"/>
        <label>1</label>
    </ligand>
</feature>
<reference evidence="25 26" key="1">
    <citation type="journal article" date="2017" name="Mol. Plant">
        <title>The Genome of Medicinal Plant Macleaya cordata Provides New Insights into Benzylisoquinoline Alkaloids Metabolism.</title>
        <authorList>
            <person name="Liu X."/>
            <person name="Liu Y."/>
            <person name="Huang P."/>
            <person name="Ma Y."/>
            <person name="Qing Z."/>
            <person name="Tang Q."/>
            <person name="Cao H."/>
            <person name="Cheng P."/>
            <person name="Zheng Y."/>
            <person name="Yuan Z."/>
            <person name="Zhou Y."/>
            <person name="Liu J."/>
            <person name="Tang Z."/>
            <person name="Zhuo Y."/>
            <person name="Zhang Y."/>
            <person name="Yu L."/>
            <person name="Huang J."/>
            <person name="Yang P."/>
            <person name="Peng Q."/>
            <person name="Zhang J."/>
            <person name="Jiang W."/>
            <person name="Zhang Z."/>
            <person name="Lin K."/>
            <person name="Ro D.K."/>
            <person name="Chen X."/>
            <person name="Xiong X."/>
            <person name="Shang Y."/>
            <person name="Huang S."/>
            <person name="Zeng J."/>
        </authorList>
    </citation>
    <scope>NUCLEOTIDE SEQUENCE [LARGE SCALE GENOMIC DNA]</scope>
    <source>
        <strain evidence="26">cv. BLH2017</strain>
        <tissue evidence="25">Root</tissue>
    </source>
</reference>
<dbReference type="PANTHER" id="PTHR31235">
    <property type="entry name" value="PEROXIDASE 25-RELATED"/>
    <property type="match status" value="1"/>
</dbReference>
<feature type="domain" description="PPIase FKBP-type" evidence="23">
    <location>
        <begin position="854"/>
        <end position="924"/>
    </location>
</feature>
<dbReference type="EC" id="5.2.1.8" evidence="21"/>
<feature type="region of interest" description="Disordered" evidence="22">
    <location>
        <begin position="726"/>
        <end position="748"/>
    </location>
</feature>
<dbReference type="GO" id="GO:0006979">
    <property type="term" value="P:response to oxidative stress"/>
    <property type="evidence" value="ECO:0007669"/>
    <property type="project" value="InterPro"/>
</dbReference>
<dbReference type="SUPFAM" id="SSF54534">
    <property type="entry name" value="FKBP-like"/>
    <property type="match status" value="1"/>
</dbReference>
<dbReference type="InterPro" id="IPR019794">
    <property type="entry name" value="Peroxidases_AS"/>
</dbReference>
<feature type="binding site" evidence="17">
    <location>
        <position position="493"/>
    </location>
    <ligand>
        <name>substrate</name>
    </ligand>
</feature>
<keyword evidence="7" id="KW-0349">Heme</keyword>
<dbReference type="InterPro" id="IPR001179">
    <property type="entry name" value="PPIase_FKBP_dom"/>
</dbReference>
<evidence type="ECO:0000259" key="24">
    <source>
        <dbReference type="PROSITE" id="PS50873"/>
    </source>
</evidence>
<keyword evidence="14" id="KW-0325">Glycoprotein</keyword>
<feature type="binding site" evidence="18">
    <location>
        <position position="572"/>
    </location>
    <ligand>
        <name>Ca(2+)</name>
        <dbReference type="ChEBI" id="CHEBI:29108"/>
        <label>2</label>
    </ligand>
</feature>
<feature type="region of interest" description="Disordered" evidence="22">
    <location>
        <begin position="317"/>
        <end position="358"/>
    </location>
</feature>
<dbReference type="FunFam" id="1.10.420.10:FF:000001">
    <property type="entry name" value="Peroxidase"/>
    <property type="match status" value="1"/>
</dbReference>
<dbReference type="InterPro" id="IPR000823">
    <property type="entry name" value="Peroxidase_pln"/>
</dbReference>
<feature type="binding site" evidence="18">
    <location>
        <position position="575"/>
    </location>
    <ligand>
        <name>Ca(2+)</name>
        <dbReference type="ChEBI" id="CHEBI:29108"/>
        <label>2</label>
    </ligand>
</feature>
<evidence type="ECO:0000256" key="2">
    <source>
        <dbReference type="ARBA" id="ARBA00002322"/>
    </source>
</evidence>
<evidence type="ECO:0000256" key="15">
    <source>
        <dbReference type="ARBA" id="ARBA00023324"/>
    </source>
</evidence>
<evidence type="ECO:0000256" key="20">
    <source>
        <dbReference type="PIRSR" id="PIRSR600823-5"/>
    </source>
</evidence>
<feature type="disulfide bond" evidence="20">
    <location>
        <begin position="530"/>
        <end position="562"/>
    </location>
</feature>
<dbReference type="EMBL" id="MVGT01001369">
    <property type="protein sequence ID" value="OVA12756.1"/>
    <property type="molecule type" value="Genomic_DNA"/>
</dbReference>
<evidence type="ECO:0000256" key="17">
    <source>
        <dbReference type="PIRSR" id="PIRSR600823-2"/>
    </source>
</evidence>
<keyword evidence="5" id="KW-0964">Secreted</keyword>
<feature type="disulfide bond" evidence="20">
    <location>
        <begin position="403"/>
        <end position="408"/>
    </location>
</feature>
<evidence type="ECO:0000256" key="8">
    <source>
        <dbReference type="ARBA" id="ARBA00022723"/>
    </source>
</evidence>
<feature type="disulfide bond" evidence="20">
    <location>
        <begin position="370"/>
        <end position="446"/>
    </location>
</feature>
<dbReference type="InterPro" id="IPR046357">
    <property type="entry name" value="PPIase_dom_sf"/>
</dbReference>
<keyword evidence="12 18" id="KW-0408">Iron</keyword>
<dbReference type="PRINTS" id="PR00458">
    <property type="entry name" value="PEROXIDASE"/>
</dbReference>
<proteinExistence type="inferred from homology"/>
<evidence type="ECO:0000256" key="18">
    <source>
        <dbReference type="PIRSR" id="PIRSR600823-3"/>
    </source>
</evidence>
<feature type="binding site" evidence="18">
    <location>
        <position position="524"/>
    </location>
    <ligand>
        <name>Ca(2+)</name>
        <dbReference type="ChEBI" id="CHEBI:29108"/>
        <label>2</label>
    </ligand>
</feature>
<evidence type="ECO:0000313" key="26">
    <source>
        <dbReference type="Proteomes" id="UP000195402"/>
    </source>
</evidence>
<sequence>MPVSATMVGALLGLGTQMYSNALRKLPLMRHPWEHVLGMGLGAVFTNQLVKWDAQLQVDLDKMLDKAKAANERRYFGGQKTCEKAIARKPKGVSGSLERRWLAFIAGCSASCSALALGDSISQTFPGWFVSSWFSKGKELHELHLGRKGPAIFITKVLCSHDMLGRTYWSWTPARTARLEFHGNSSLIRLAWKAITISRYLCLLESNDKGIPRIHTDYGSVTDIATSKTVLVWNSNPKRQGLTVKLPQLLMKMKISSLAVGAHFCDMSERGASSKISLFVLGFVEKDLLLTSNLSVCKSEVVQLAAYAAAGTNLVNNNINKQQKPPPAAPATSGTSPPKPKPKPKASTSPHPQPPQAQDLLSFTHYQKSCPDLEGIIQRKVAAWVKKDHTFASSLIRLHFHDCAVRGCDASILLNHAGSERRAKGSKTLRGFEVIDDIKAEVEKKCPKTVSCADILTAAARDATVDVGGPFWAVPFGRKDGHISIAKEADTVPMGHETVTQLLHFCQTRGLNVLDLVVLSGAHTIGRSTCGPVQDRLHNFNGTGRPDPSLDWKYLNVLRRKCRRSTEFVDLDTTTPTKFDTVYYTNLEKKKGLLTTDQLLNSDPRTAPFVSAFATQPTIFDPQFAASMVKLGNIQRGGVLERGLTVFSESPREIESWNLRLKSSWREETEGYRGREIYLFHRLILVGGEMSASTSTFAFATYNYYTAISSTPTHQQQQRRWINNKPTTTTHHHHHQLASSSSSATRNISLSSSSSSAYQQQLEDDYYGSTSVTNKKPLIMIRTRREAMGGLCLVYLLAGGLDIFQNVIFPEQPAQAAEASELRGGQSCDEFTVTPSGLQFCDQVIGTGPVPSKGQLIKAHYVGKLENGKVFDSSYSRGKPLTFRVGVGEVIKGWDQGILGGDGIPPMLAGGKRRLKLPSELGYG</sequence>
<keyword evidence="8 18" id="KW-0479">Metal-binding</keyword>
<comment type="cofactor">
    <cofactor evidence="18">
        <name>heme b</name>
        <dbReference type="ChEBI" id="CHEBI:60344"/>
    </cofactor>
    <text evidence="18">Binds 1 heme b (iron(II)-protoporphyrin IX) group per subunit.</text>
</comment>
<accession>A0A200QQK8</accession>
<keyword evidence="9" id="KW-0732">Signal</keyword>
<dbReference type="GO" id="GO:0042744">
    <property type="term" value="P:hydrogen peroxide catabolic process"/>
    <property type="evidence" value="ECO:0007669"/>
    <property type="project" value="UniProtKB-KW"/>
</dbReference>
<comment type="cofactor">
    <cofactor evidence="18">
        <name>Ca(2+)</name>
        <dbReference type="ChEBI" id="CHEBI:29108"/>
    </cofactor>
    <text evidence="18">Binds 2 calcium ions per subunit.</text>
</comment>
<comment type="catalytic activity">
    <reaction evidence="21">
        <text>[protein]-peptidylproline (omega=180) = [protein]-peptidylproline (omega=0)</text>
        <dbReference type="Rhea" id="RHEA:16237"/>
        <dbReference type="Rhea" id="RHEA-COMP:10747"/>
        <dbReference type="Rhea" id="RHEA-COMP:10748"/>
        <dbReference type="ChEBI" id="CHEBI:83833"/>
        <dbReference type="ChEBI" id="CHEBI:83834"/>
        <dbReference type="EC" id="5.2.1.8"/>
    </reaction>
</comment>
<dbReference type="Gene3D" id="1.10.420.10">
    <property type="entry name" value="Peroxidase, domain 2"/>
    <property type="match status" value="1"/>
</dbReference>
<dbReference type="PROSITE" id="PS00436">
    <property type="entry name" value="PEROXIDASE_2"/>
    <property type="match status" value="1"/>
</dbReference>
<feature type="binding site" evidence="18">
    <location>
        <position position="411"/>
    </location>
    <ligand>
        <name>Ca(2+)</name>
        <dbReference type="ChEBI" id="CHEBI:29108"/>
        <label>1</label>
    </ligand>
</feature>
<keyword evidence="11" id="KW-0560">Oxidoreductase</keyword>
<evidence type="ECO:0000256" key="9">
    <source>
        <dbReference type="ARBA" id="ARBA00022729"/>
    </source>
</evidence>
<evidence type="ECO:0000256" key="5">
    <source>
        <dbReference type="ARBA" id="ARBA00022525"/>
    </source>
</evidence>
<evidence type="ECO:0000256" key="3">
    <source>
        <dbReference type="ARBA" id="ARBA00004613"/>
    </source>
</evidence>
<feature type="binding site" evidence="18">
    <location>
        <position position="407"/>
    </location>
    <ligand>
        <name>Ca(2+)</name>
        <dbReference type="ChEBI" id="CHEBI:29108"/>
        <label>1</label>
    </ligand>
</feature>
<feature type="binding site" description="axial binding residue" evidence="18">
    <location>
        <position position="523"/>
    </location>
    <ligand>
        <name>heme b</name>
        <dbReference type="ChEBI" id="CHEBI:60344"/>
    </ligand>
    <ligandPart>
        <name>Fe</name>
        <dbReference type="ChEBI" id="CHEBI:18248"/>
    </ligandPart>
</feature>
<evidence type="ECO:0000256" key="4">
    <source>
        <dbReference type="ARBA" id="ARBA00006873"/>
    </source>
</evidence>
<dbReference type="GO" id="GO:0140825">
    <property type="term" value="F:lactoperoxidase activity"/>
    <property type="evidence" value="ECO:0007669"/>
    <property type="project" value="UniProtKB-EC"/>
</dbReference>
<dbReference type="InterPro" id="IPR033905">
    <property type="entry name" value="Secretory_peroxidase"/>
</dbReference>
<dbReference type="InParanoid" id="A0A200QQK8"/>
<evidence type="ECO:0000256" key="1">
    <source>
        <dbReference type="ARBA" id="ARBA00000189"/>
    </source>
</evidence>
<dbReference type="GO" id="GO:0020037">
    <property type="term" value="F:heme binding"/>
    <property type="evidence" value="ECO:0007669"/>
    <property type="project" value="InterPro"/>
</dbReference>
<dbReference type="InterPro" id="IPR002016">
    <property type="entry name" value="Haem_peroxidase"/>
</dbReference>
<dbReference type="PROSITE" id="PS50059">
    <property type="entry name" value="FKBP_PPIASE"/>
    <property type="match status" value="1"/>
</dbReference>
<dbReference type="GO" id="GO:0046872">
    <property type="term" value="F:metal ion binding"/>
    <property type="evidence" value="ECO:0007669"/>
    <property type="project" value="UniProtKB-KW"/>
</dbReference>
<dbReference type="Gene3D" id="1.10.520.10">
    <property type="match status" value="1"/>
</dbReference>
<evidence type="ECO:0000256" key="13">
    <source>
        <dbReference type="ARBA" id="ARBA00023157"/>
    </source>
</evidence>
<evidence type="ECO:0000256" key="21">
    <source>
        <dbReference type="PROSITE-ProRule" id="PRU00277"/>
    </source>
</evidence>
<evidence type="ECO:0000256" key="7">
    <source>
        <dbReference type="ARBA" id="ARBA00022617"/>
    </source>
</evidence>
<comment type="similarity">
    <text evidence="4">Belongs to the peroxidase family. Ascorbate peroxidase subfamily.</text>
</comment>
<comment type="catalytic activity">
    <reaction evidence="1">
        <text>2 a phenolic donor + H2O2 = 2 a phenolic radical donor + 2 H2O</text>
        <dbReference type="Rhea" id="RHEA:56136"/>
        <dbReference type="ChEBI" id="CHEBI:15377"/>
        <dbReference type="ChEBI" id="CHEBI:16240"/>
        <dbReference type="ChEBI" id="CHEBI:139520"/>
        <dbReference type="ChEBI" id="CHEBI:139521"/>
        <dbReference type="EC" id="1.11.1.7"/>
    </reaction>
</comment>
<keyword evidence="13 20" id="KW-1015">Disulfide bond</keyword>
<keyword evidence="10 18" id="KW-0106">Calcium</keyword>
<dbReference type="GO" id="GO:0003755">
    <property type="term" value="F:peptidyl-prolyl cis-trans isomerase activity"/>
    <property type="evidence" value="ECO:0007669"/>
    <property type="project" value="UniProtKB-KW"/>
</dbReference>
<feature type="binding site" evidence="18">
    <location>
        <position position="405"/>
    </location>
    <ligand>
        <name>Ca(2+)</name>
        <dbReference type="ChEBI" id="CHEBI:29108"/>
        <label>1</label>
    </ligand>
</feature>
<feature type="domain" description="Plant heme peroxidase family profile" evidence="24">
    <location>
        <begin position="360"/>
        <end position="648"/>
    </location>
</feature>
<dbReference type="PRINTS" id="PR00461">
    <property type="entry name" value="PLPEROXIDASE"/>
</dbReference>
<feature type="binding site" evidence="18">
    <location>
        <position position="580"/>
    </location>
    <ligand>
        <name>Ca(2+)</name>
        <dbReference type="ChEBI" id="CHEBI:29108"/>
        <label>2</label>
    </ligand>
</feature>
<protein>
    <recommendedName>
        <fullName evidence="21">peptidylprolyl isomerase</fullName>
        <ecNumber evidence="21">5.2.1.8</ecNumber>
    </recommendedName>
</protein>
<comment type="caution">
    <text evidence="25">The sequence shown here is derived from an EMBL/GenBank/DDBJ whole genome shotgun (WGS) entry which is preliminary data.</text>
</comment>
<dbReference type="GO" id="GO:0005576">
    <property type="term" value="C:extracellular region"/>
    <property type="evidence" value="ECO:0007669"/>
    <property type="project" value="UniProtKB-SubCell"/>
</dbReference>
<feature type="compositionally biased region" description="Low complexity" evidence="22">
    <location>
        <begin position="737"/>
        <end position="748"/>
    </location>
</feature>
<evidence type="ECO:0000256" key="10">
    <source>
        <dbReference type="ARBA" id="ARBA00022837"/>
    </source>
</evidence>
<keyword evidence="26" id="KW-1185">Reference proteome</keyword>
<evidence type="ECO:0000256" key="16">
    <source>
        <dbReference type="PIRSR" id="PIRSR600823-1"/>
    </source>
</evidence>
<keyword evidence="15" id="KW-0376">Hydrogen peroxide</keyword>
<dbReference type="PROSITE" id="PS00435">
    <property type="entry name" value="PEROXIDASE_1"/>
    <property type="match status" value="1"/>
</dbReference>
<evidence type="ECO:0000313" key="25">
    <source>
        <dbReference type="EMBL" id="OVA12756.1"/>
    </source>
</evidence>
<organism evidence="25 26">
    <name type="scientific">Macleaya cordata</name>
    <name type="common">Five-seeded plume-poppy</name>
    <name type="synonym">Bocconia cordata</name>
    <dbReference type="NCBI Taxonomy" id="56857"/>
    <lineage>
        <taxon>Eukaryota</taxon>
        <taxon>Viridiplantae</taxon>
        <taxon>Streptophyta</taxon>
        <taxon>Embryophyta</taxon>
        <taxon>Tracheophyta</taxon>
        <taxon>Spermatophyta</taxon>
        <taxon>Magnoliopsida</taxon>
        <taxon>Ranunculales</taxon>
        <taxon>Papaveraceae</taxon>
        <taxon>Papaveroideae</taxon>
        <taxon>Macleaya</taxon>
    </lineage>
</organism>
<dbReference type="Pfam" id="PF00141">
    <property type="entry name" value="peroxidase"/>
    <property type="match status" value="1"/>
</dbReference>
<dbReference type="STRING" id="56857.A0A200QQK8"/>
<keyword evidence="6 25" id="KW-0575">Peroxidase</keyword>
<dbReference type="CDD" id="cd00693">
    <property type="entry name" value="secretory_peroxidase"/>
    <property type="match status" value="1"/>
</dbReference>
<evidence type="ECO:0000256" key="19">
    <source>
        <dbReference type="PIRSR" id="PIRSR600823-4"/>
    </source>
</evidence>
<feature type="site" description="Transition state stabilizer" evidence="19">
    <location>
        <position position="397"/>
    </location>
</feature>
<dbReference type="OrthoDB" id="2113341at2759"/>
<feature type="binding site" evidence="18">
    <location>
        <position position="402"/>
    </location>
    <ligand>
        <name>Ca(2+)</name>
        <dbReference type="ChEBI" id="CHEBI:29108"/>
        <label>1</label>
    </ligand>
</feature>
<evidence type="ECO:0000256" key="6">
    <source>
        <dbReference type="ARBA" id="ARBA00022559"/>
    </source>
</evidence>
<keyword evidence="21" id="KW-0697">Rotamase</keyword>
<dbReference type="SUPFAM" id="SSF48113">
    <property type="entry name" value="Heme-dependent peroxidases"/>
    <property type="match status" value="1"/>
</dbReference>
<dbReference type="InterPro" id="IPR019793">
    <property type="entry name" value="Peroxidases_heam-ligand_BS"/>
</dbReference>
<dbReference type="PROSITE" id="PS50873">
    <property type="entry name" value="PEROXIDASE_4"/>
    <property type="match status" value="1"/>
</dbReference>
<gene>
    <name evidence="25" type="ORF">BVC80_8541g17</name>
</gene>
<comment type="function">
    <text evidence="2">Removal of H(2)O(2), oxidation of toxic reductants, biosynthesis and degradation of lignin, suberization, auxin catabolism, response to environmental stresses such as wounding, pathogen attack and oxidative stress. These functions might be dependent on each isozyme/isoform in each plant tissue.</text>
</comment>
<name>A0A200QQK8_MACCD</name>
<feature type="binding site" evidence="18">
    <location>
        <position position="409"/>
    </location>
    <ligand>
        <name>Ca(2+)</name>
        <dbReference type="ChEBI" id="CHEBI:29108"/>
        <label>1</label>
    </ligand>
</feature>
<dbReference type="Gene3D" id="3.10.50.40">
    <property type="match status" value="1"/>
</dbReference>
<dbReference type="AlphaFoldDB" id="A0A200QQK8"/>
<dbReference type="FunFam" id="1.10.520.10:FF:000006">
    <property type="entry name" value="Peroxidase"/>
    <property type="match status" value="1"/>
</dbReference>
<dbReference type="InterPro" id="IPR010255">
    <property type="entry name" value="Haem_peroxidase_sf"/>
</dbReference>
<dbReference type="Proteomes" id="UP000195402">
    <property type="component" value="Unassembled WGS sequence"/>
</dbReference>
<evidence type="ECO:0000256" key="11">
    <source>
        <dbReference type="ARBA" id="ARBA00023002"/>
    </source>
</evidence>
<evidence type="ECO:0000256" key="14">
    <source>
        <dbReference type="ARBA" id="ARBA00023180"/>
    </source>
</evidence>